<sequence length="140" mass="14379">MRRLVSIPAAALLLAATVALAGCGGDDAEEPRSERSATNGASGTDATTSAPATTPVTPTPPDLPGCSGVWVEGRRLPAGYAGCVDDAGEVSRDVRMCSIGDTLATHDDRWYAVPGRVINHAVPDLERDQAYQSAVLACTG</sequence>
<name>A0A4S8NMU2_9ACTN</name>
<evidence type="ECO:0000313" key="3">
    <source>
        <dbReference type="EMBL" id="THV18178.1"/>
    </source>
</evidence>
<protein>
    <recommendedName>
        <fullName evidence="5">Septum formation-related domain-containing protein</fullName>
    </recommendedName>
</protein>
<feature type="region of interest" description="Disordered" evidence="1">
    <location>
        <begin position="25"/>
        <end position="68"/>
    </location>
</feature>
<dbReference type="OrthoDB" id="3748857at2"/>
<feature type="chain" id="PRO_5020328519" description="Septum formation-related domain-containing protein" evidence="2">
    <location>
        <begin position="22"/>
        <end position="140"/>
    </location>
</feature>
<evidence type="ECO:0000256" key="1">
    <source>
        <dbReference type="SAM" id="MobiDB-lite"/>
    </source>
</evidence>
<dbReference type="RefSeq" id="WP_136560894.1">
    <property type="nucleotide sequence ID" value="NZ_BAABLS010000002.1"/>
</dbReference>
<evidence type="ECO:0000313" key="4">
    <source>
        <dbReference type="Proteomes" id="UP000307087"/>
    </source>
</evidence>
<organism evidence="3 4">
    <name type="scientific">Nocardioides caeni</name>
    <dbReference type="NCBI Taxonomy" id="574700"/>
    <lineage>
        <taxon>Bacteria</taxon>
        <taxon>Bacillati</taxon>
        <taxon>Actinomycetota</taxon>
        <taxon>Actinomycetes</taxon>
        <taxon>Propionibacteriales</taxon>
        <taxon>Nocardioidaceae</taxon>
        <taxon>Nocardioides</taxon>
    </lineage>
</organism>
<proteinExistence type="predicted"/>
<keyword evidence="2" id="KW-0732">Signal</keyword>
<dbReference type="AlphaFoldDB" id="A0A4S8NMU2"/>
<feature type="signal peptide" evidence="2">
    <location>
        <begin position="1"/>
        <end position="21"/>
    </location>
</feature>
<feature type="compositionally biased region" description="Low complexity" evidence="1">
    <location>
        <begin position="37"/>
        <end position="56"/>
    </location>
</feature>
<dbReference type="EMBL" id="STGW01000001">
    <property type="protein sequence ID" value="THV18178.1"/>
    <property type="molecule type" value="Genomic_DNA"/>
</dbReference>
<reference evidence="3 4" key="1">
    <citation type="journal article" date="2009" name="Int. J. Syst. Evol. Microbiol.">
        <title>Nocardioides caeni sp. nov., isolated from wastewater.</title>
        <authorList>
            <person name="Yoon J.H."/>
            <person name="Kang S.J."/>
            <person name="Park S."/>
            <person name="Kim W."/>
            <person name="Oh T.K."/>
        </authorList>
    </citation>
    <scope>NUCLEOTIDE SEQUENCE [LARGE SCALE GENOMIC DNA]</scope>
    <source>
        <strain evidence="3 4">DSM 23134</strain>
    </source>
</reference>
<accession>A0A4S8NMU2</accession>
<dbReference type="PROSITE" id="PS51257">
    <property type="entry name" value="PROKAR_LIPOPROTEIN"/>
    <property type="match status" value="1"/>
</dbReference>
<evidence type="ECO:0008006" key="5">
    <source>
        <dbReference type="Google" id="ProtNLM"/>
    </source>
</evidence>
<dbReference type="Proteomes" id="UP000307087">
    <property type="component" value="Unassembled WGS sequence"/>
</dbReference>
<gene>
    <name evidence="3" type="ORF">E9934_00565</name>
</gene>
<comment type="caution">
    <text evidence="3">The sequence shown here is derived from an EMBL/GenBank/DDBJ whole genome shotgun (WGS) entry which is preliminary data.</text>
</comment>
<keyword evidence="4" id="KW-1185">Reference proteome</keyword>
<evidence type="ECO:0000256" key="2">
    <source>
        <dbReference type="SAM" id="SignalP"/>
    </source>
</evidence>